<keyword evidence="11" id="KW-1185">Reference proteome</keyword>
<feature type="binding site" evidence="8">
    <location>
        <position position="46"/>
    </location>
    <ligand>
        <name>FMN</name>
        <dbReference type="ChEBI" id="CHEBI:58210"/>
        <note>ligand shared between dimeric partners</note>
    </ligand>
</feature>
<evidence type="ECO:0000256" key="7">
    <source>
        <dbReference type="PIRNR" id="PIRNR000232"/>
    </source>
</evidence>
<keyword evidence="3 7" id="KW-0288">FMN</keyword>
<feature type="binding site" description="in other chain" evidence="8">
    <location>
        <begin position="135"/>
        <end position="137"/>
    </location>
    <ligand>
        <name>FMN</name>
        <dbReference type="ChEBI" id="CHEBI:58210"/>
        <note>ligand shared between dimeric partners</note>
    </ligand>
</feature>
<reference evidence="10 11" key="1">
    <citation type="submission" date="2019-07" db="EMBL/GenBank/DDBJ databases">
        <title>Novel species isolated from glacier.</title>
        <authorList>
            <person name="Liu Q."/>
            <person name="Xin Y.-H."/>
        </authorList>
    </citation>
    <scope>NUCLEOTIDE SEQUENCE [LARGE SCALE GENOMIC DNA]</scope>
    <source>
        <strain evidence="10 11">LB1R16</strain>
    </source>
</reference>
<evidence type="ECO:0000256" key="3">
    <source>
        <dbReference type="ARBA" id="ARBA00022643"/>
    </source>
</evidence>
<evidence type="ECO:0000256" key="4">
    <source>
        <dbReference type="ARBA" id="ARBA00022857"/>
    </source>
</evidence>
<dbReference type="InterPro" id="IPR052530">
    <property type="entry name" value="NAD(P)H_nitroreductase"/>
</dbReference>
<evidence type="ECO:0000256" key="6">
    <source>
        <dbReference type="ARBA" id="ARBA00023027"/>
    </source>
</evidence>
<dbReference type="OrthoDB" id="9804207at2"/>
<dbReference type="PANTHER" id="PTHR43821">
    <property type="entry name" value="NAD(P)H NITROREDUCTASE YDJA-RELATED"/>
    <property type="match status" value="1"/>
</dbReference>
<comment type="cofactor">
    <cofactor evidence="8">
        <name>FMN</name>
        <dbReference type="ChEBI" id="CHEBI:58210"/>
    </cofactor>
    <text evidence="8">Binds 1 FMN per subunit.</text>
</comment>
<name>A0A552UI08_9SPHN</name>
<comment type="similarity">
    <text evidence="1 7">Belongs to the nitroreductase family.</text>
</comment>
<dbReference type="Gene3D" id="3.40.109.10">
    <property type="entry name" value="NADH Oxidase"/>
    <property type="match status" value="1"/>
</dbReference>
<dbReference type="PANTHER" id="PTHR43821:SF1">
    <property type="entry name" value="NAD(P)H NITROREDUCTASE YDJA-RELATED"/>
    <property type="match status" value="1"/>
</dbReference>
<dbReference type="InterPro" id="IPR000415">
    <property type="entry name" value="Nitroreductase-like"/>
</dbReference>
<keyword evidence="5 7" id="KW-0560">Oxidoreductase</keyword>
<keyword evidence="2 7" id="KW-0285">Flavoprotein</keyword>
<evidence type="ECO:0000259" key="9">
    <source>
        <dbReference type="Pfam" id="PF00881"/>
    </source>
</evidence>
<dbReference type="EMBL" id="VJWA01000001">
    <property type="protein sequence ID" value="TRW17856.1"/>
    <property type="molecule type" value="Genomic_DNA"/>
</dbReference>
<evidence type="ECO:0000256" key="5">
    <source>
        <dbReference type="ARBA" id="ARBA00023002"/>
    </source>
</evidence>
<feature type="binding site" description="in other chain" evidence="8">
    <location>
        <begin position="15"/>
        <end position="17"/>
    </location>
    <ligand>
        <name>FMN</name>
        <dbReference type="ChEBI" id="CHEBI:58210"/>
        <note>ligand shared between dimeric partners</note>
    </ligand>
</feature>
<dbReference type="Proteomes" id="UP000317894">
    <property type="component" value="Unassembled WGS sequence"/>
</dbReference>
<proteinExistence type="inferred from homology"/>
<keyword evidence="6 7" id="KW-0520">NAD</keyword>
<dbReference type="InterPro" id="IPR026021">
    <property type="entry name" value="YdjA-like"/>
</dbReference>
<feature type="domain" description="Nitroreductase" evidence="9">
    <location>
        <begin position="13"/>
        <end position="164"/>
    </location>
</feature>
<comment type="caution">
    <text evidence="10">The sequence shown here is derived from an EMBL/GenBank/DDBJ whole genome shotgun (WGS) entry which is preliminary data.</text>
</comment>
<organism evidence="10 11">
    <name type="scientific">Glacieibacterium frigidum</name>
    <dbReference type="NCBI Taxonomy" id="2593303"/>
    <lineage>
        <taxon>Bacteria</taxon>
        <taxon>Pseudomonadati</taxon>
        <taxon>Pseudomonadota</taxon>
        <taxon>Alphaproteobacteria</taxon>
        <taxon>Sphingomonadales</taxon>
        <taxon>Sphingosinicellaceae</taxon>
        <taxon>Glacieibacterium</taxon>
    </lineage>
</organism>
<evidence type="ECO:0000313" key="11">
    <source>
        <dbReference type="Proteomes" id="UP000317894"/>
    </source>
</evidence>
<sequence length="187" mass="19958">MFNDRSTPLSLLATRRSGKARDLAAPGPTPGQLDRMLGVAMRVPDHGKLSPWAFVVIENRAAFADLLEATYRAEVADVDVGPLRAFAHQSPCLVAVLSRVVEPHKISRWEQELSVGAACGLLCAAASAMGFAANWLTGWAAYSPGVTAALGRPGDRIAGFVFIGTPTQPLDERVRPDPATVVMHWDG</sequence>
<dbReference type="SUPFAM" id="SSF55469">
    <property type="entry name" value="FMN-dependent nitroreductase-like"/>
    <property type="match status" value="1"/>
</dbReference>
<protein>
    <recommendedName>
        <fullName evidence="7">Putative NAD(P)H nitroreductase</fullName>
        <ecNumber evidence="7">1.-.-.-</ecNumber>
    </recommendedName>
</protein>
<dbReference type="InterPro" id="IPR029479">
    <property type="entry name" value="Nitroreductase"/>
</dbReference>
<gene>
    <name evidence="10" type="ORF">FMM06_06930</name>
</gene>
<evidence type="ECO:0000256" key="2">
    <source>
        <dbReference type="ARBA" id="ARBA00022630"/>
    </source>
</evidence>
<dbReference type="Pfam" id="PF00881">
    <property type="entry name" value="Nitroreductase"/>
    <property type="match status" value="1"/>
</dbReference>
<dbReference type="GO" id="GO:0016491">
    <property type="term" value="F:oxidoreductase activity"/>
    <property type="evidence" value="ECO:0007669"/>
    <property type="project" value="UniProtKB-UniRule"/>
</dbReference>
<keyword evidence="4 7" id="KW-0521">NADP</keyword>
<evidence type="ECO:0000256" key="1">
    <source>
        <dbReference type="ARBA" id="ARBA00007118"/>
    </source>
</evidence>
<dbReference type="EC" id="1.-.-.-" evidence="7"/>
<dbReference type="RefSeq" id="WP_144236550.1">
    <property type="nucleotide sequence ID" value="NZ_VJWA01000001.1"/>
</dbReference>
<evidence type="ECO:0000313" key="10">
    <source>
        <dbReference type="EMBL" id="TRW17856.1"/>
    </source>
</evidence>
<dbReference type="AlphaFoldDB" id="A0A552UI08"/>
<evidence type="ECO:0000256" key="8">
    <source>
        <dbReference type="PIRSR" id="PIRSR000232-1"/>
    </source>
</evidence>
<accession>A0A552UI08</accession>
<feature type="binding site" evidence="8">
    <location>
        <position position="42"/>
    </location>
    <ligand>
        <name>FMN</name>
        <dbReference type="ChEBI" id="CHEBI:58210"/>
        <note>ligand shared between dimeric partners</note>
    </ligand>
</feature>
<dbReference type="PIRSF" id="PIRSF000232">
    <property type="entry name" value="YdjA"/>
    <property type="match status" value="1"/>
</dbReference>